<reference evidence="3" key="1">
    <citation type="journal article" date="2019" name="Int. J. Syst. Evol. Microbiol.">
        <title>The Global Catalogue of Microorganisms (GCM) 10K type strain sequencing project: providing services to taxonomists for standard genome sequencing and annotation.</title>
        <authorList>
            <consortium name="The Broad Institute Genomics Platform"/>
            <consortium name="The Broad Institute Genome Sequencing Center for Infectious Disease"/>
            <person name="Wu L."/>
            <person name="Ma J."/>
        </authorList>
    </citation>
    <scope>NUCLEOTIDE SEQUENCE [LARGE SCALE GENOMIC DNA]</scope>
    <source>
        <strain evidence="3">JCM 17983</strain>
    </source>
</reference>
<accession>A0ABP9FAL5</accession>
<sequence>MVGAAVAHDVDAAGGQGGAVAGEDRGQRGVGHEVQDGDGEQCRREVRVEEVPHARGAEHAVGVAHVGAGDADGRQPVDHLVRVRHRHRLEVHVGHARVGAVGQRDLVDVADGRHPGAEVEELGDPRGQAPLDGAAQEIAVGPADVGHVRVLGEDLRGLLAVDSGCGRPTSWPW</sequence>
<comment type="caution">
    <text evidence="2">The sequence shown here is derived from an EMBL/GenBank/DDBJ whole genome shotgun (WGS) entry which is preliminary data.</text>
</comment>
<organism evidence="2 3">
    <name type="scientific">Actinomycetospora straminea</name>
    <dbReference type="NCBI Taxonomy" id="663607"/>
    <lineage>
        <taxon>Bacteria</taxon>
        <taxon>Bacillati</taxon>
        <taxon>Actinomycetota</taxon>
        <taxon>Actinomycetes</taxon>
        <taxon>Pseudonocardiales</taxon>
        <taxon>Pseudonocardiaceae</taxon>
        <taxon>Actinomycetospora</taxon>
    </lineage>
</organism>
<dbReference type="EMBL" id="BAABHQ010000030">
    <property type="protein sequence ID" value="GAA4896504.1"/>
    <property type="molecule type" value="Genomic_DNA"/>
</dbReference>
<proteinExistence type="predicted"/>
<evidence type="ECO:0000313" key="2">
    <source>
        <dbReference type="EMBL" id="GAA4896504.1"/>
    </source>
</evidence>
<feature type="region of interest" description="Disordered" evidence="1">
    <location>
        <begin position="1"/>
        <end position="42"/>
    </location>
</feature>
<dbReference type="Proteomes" id="UP001500457">
    <property type="component" value="Unassembled WGS sequence"/>
</dbReference>
<keyword evidence="3" id="KW-1185">Reference proteome</keyword>
<name>A0ABP9FAL5_9PSEU</name>
<evidence type="ECO:0000256" key="1">
    <source>
        <dbReference type="SAM" id="MobiDB-lite"/>
    </source>
</evidence>
<evidence type="ECO:0000313" key="3">
    <source>
        <dbReference type="Proteomes" id="UP001500457"/>
    </source>
</evidence>
<protein>
    <submittedName>
        <fullName evidence="2">Uncharacterized protein</fullName>
    </submittedName>
</protein>
<gene>
    <name evidence="2" type="ORF">GCM10023203_58710</name>
</gene>
<feature type="compositionally biased region" description="Basic and acidic residues" evidence="1">
    <location>
        <begin position="22"/>
        <end position="42"/>
    </location>
</feature>